<dbReference type="AlphaFoldDB" id="F4P3B0"/>
<sequence>MAQDPSRLVRLQVLDAFATLRSSNTINQTQVQGKRGRHSGSRLEAFIHELNKVDLDEIRLRCEPEYLYQEALDMDASVLTETNEAGSGNNVLYCYDC</sequence>
<dbReference type="Proteomes" id="UP000007241">
    <property type="component" value="Unassembled WGS sequence"/>
</dbReference>
<evidence type="ECO:0000313" key="2">
    <source>
        <dbReference type="Proteomes" id="UP000007241"/>
    </source>
</evidence>
<organism evidence="1 2">
    <name type="scientific">Batrachochytrium dendrobatidis (strain JAM81 / FGSC 10211)</name>
    <name type="common">Frog chytrid fungus</name>
    <dbReference type="NCBI Taxonomy" id="684364"/>
    <lineage>
        <taxon>Eukaryota</taxon>
        <taxon>Fungi</taxon>
        <taxon>Fungi incertae sedis</taxon>
        <taxon>Chytridiomycota</taxon>
        <taxon>Chytridiomycota incertae sedis</taxon>
        <taxon>Chytridiomycetes</taxon>
        <taxon>Rhizophydiales</taxon>
        <taxon>Rhizophydiales incertae sedis</taxon>
        <taxon>Batrachochytrium</taxon>
    </lineage>
</organism>
<proteinExistence type="predicted"/>
<dbReference type="HOGENOM" id="CLU_2346354_0_0_1"/>
<dbReference type="RefSeq" id="XP_006679137.1">
    <property type="nucleotide sequence ID" value="XM_006679074.1"/>
</dbReference>
<reference evidence="1 2" key="1">
    <citation type="submission" date="2009-12" db="EMBL/GenBank/DDBJ databases">
        <title>The draft genome of Batrachochytrium dendrobatidis.</title>
        <authorList>
            <consortium name="US DOE Joint Genome Institute (JGI-PGF)"/>
            <person name="Kuo A."/>
            <person name="Salamov A."/>
            <person name="Schmutz J."/>
            <person name="Lucas S."/>
            <person name="Pitluck S."/>
            <person name="Rosenblum E."/>
            <person name="Stajich J."/>
            <person name="Eisen M."/>
            <person name="Grigoriev I.V."/>
        </authorList>
    </citation>
    <scope>NUCLEOTIDE SEQUENCE [LARGE SCALE GENOMIC DNA]</scope>
    <source>
        <strain evidence="2">JAM81 / FGSC 10211</strain>
    </source>
</reference>
<gene>
    <name evidence="1" type="ORF">BATDEDRAFT_36954</name>
</gene>
<dbReference type="GeneID" id="18241264"/>
<dbReference type="OrthoDB" id="10057956at2759"/>
<dbReference type="EMBL" id="GL882884">
    <property type="protein sequence ID" value="EGF80110.1"/>
    <property type="molecule type" value="Genomic_DNA"/>
</dbReference>
<keyword evidence="2" id="KW-1185">Reference proteome</keyword>
<evidence type="ECO:0000313" key="1">
    <source>
        <dbReference type="EMBL" id="EGF80110.1"/>
    </source>
</evidence>
<accession>F4P3B0</accession>
<name>F4P3B0_BATDJ</name>
<protein>
    <submittedName>
        <fullName evidence="1">Expressed protein</fullName>
    </submittedName>
</protein>
<dbReference type="InParanoid" id="F4P3B0"/>